<dbReference type="GO" id="GO:0032934">
    <property type="term" value="F:sterol binding"/>
    <property type="evidence" value="ECO:0007669"/>
    <property type="project" value="InterPro"/>
</dbReference>
<dbReference type="InterPro" id="IPR039670">
    <property type="entry name" value="NPC2-like"/>
</dbReference>
<evidence type="ECO:0000313" key="7">
    <source>
        <dbReference type="EMBL" id="QPG94629.1"/>
    </source>
</evidence>
<evidence type="ECO:0000256" key="4">
    <source>
        <dbReference type="ARBA" id="ARBA00022525"/>
    </source>
</evidence>
<evidence type="ECO:0000256" key="3">
    <source>
        <dbReference type="ARBA" id="ARBA00016056"/>
    </source>
</evidence>
<sequence length="147" mass="15353">MNILAFLSFLSLLGIVSGATFQDCGSTVKNLQIHIPNCPGSGPACIFTSGQTASIEAAFTGAAPFRSATVKLSGVIGHIKIPFPLTSPEACGRWGLECPSAAGAHQTLRVDIPITSQYPKVKVGVELQLVSDTAETLICKTIPVEIK</sequence>
<evidence type="ECO:0000256" key="2">
    <source>
        <dbReference type="ARBA" id="ARBA00006370"/>
    </source>
</evidence>
<feature type="chain" id="PRO_5034875583" description="Phosphatidylglycerol/phosphatidylinositol transfer protein" evidence="5">
    <location>
        <begin position="19"/>
        <end position="147"/>
    </location>
</feature>
<reference evidence="7 8" key="1">
    <citation type="journal article" date="2018" name="PLoS Genet.">
        <title>Repeat elements organise 3D genome structure and mediate transcription in the filamentous fungus Epichloe festucae.</title>
        <authorList>
            <person name="Winter D.J."/>
            <person name="Ganley A.R.D."/>
            <person name="Young C.A."/>
            <person name="Liachko I."/>
            <person name="Schardl C.L."/>
            <person name="Dupont P.Y."/>
            <person name="Berry D."/>
            <person name="Ram A."/>
            <person name="Scott B."/>
            <person name="Cox M.P."/>
        </authorList>
    </citation>
    <scope>NUCLEOTIDE SEQUENCE [LARGE SCALE GENOMIC DNA]</scope>
    <source>
        <strain evidence="7 8">Fl1</strain>
    </source>
</reference>
<dbReference type="Proteomes" id="UP000594364">
    <property type="component" value="Chromosome 1"/>
</dbReference>
<dbReference type="AlphaFoldDB" id="A0A7S9KLS0"/>
<dbReference type="EMBL" id="CP031385">
    <property type="protein sequence ID" value="QPG94629.1"/>
    <property type="molecule type" value="Genomic_DNA"/>
</dbReference>
<dbReference type="SMART" id="SM00737">
    <property type="entry name" value="ML"/>
    <property type="match status" value="1"/>
</dbReference>
<dbReference type="OrthoDB" id="4937502at2759"/>
<dbReference type="SUPFAM" id="SSF81296">
    <property type="entry name" value="E set domains"/>
    <property type="match status" value="1"/>
</dbReference>
<organism evidence="7 8">
    <name type="scientific">Epichloe festucae (strain Fl1)</name>
    <dbReference type="NCBI Taxonomy" id="877507"/>
    <lineage>
        <taxon>Eukaryota</taxon>
        <taxon>Fungi</taxon>
        <taxon>Dikarya</taxon>
        <taxon>Ascomycota</taxon>
        <taxon>Pezizomycotina</taxon>
        <taxon>Sordariomycetes</taxon>
        <taxon>Hypocreomycetidae</taxon>
        <taxon>Hypocreales</taxon>
        <taxon>Clavicipitaceae</taxon>
        <taxon>Epichloe</taxon>
    </lineage>
</organism>
<keyword evidence="8" id="KW-1185">Reference proteome</keyword>
<gene>
    <name evidence="7" type="ORF">C2857_006578</name>
</gene>
<dbReference type="Gene3D" id="2.60.40.770">
    <property type="match status" value="1"/>
</dbReference>
<dbReference type="PANTHER" id="PTHR11306:SF68">
    <property type="entry name" value="NPC INTRACELLULAR CHOLESTEROL TRANSPORTER 2"/>
    <property type="match status" value="1"/>
</dbReference>
<keyword evidence="5" id="KW-0732">Signal</keyword>
<evidence type="ECO:0000313" key="8">
    <source>
        <dbReference type="Proteomes" id="UP000594364"/>
    </source>
</evidence>
<feature type="domain" description="MD-2-related lipid-recognition" evidence="6">
    <location>
        <begin position="21"/>
        <end position="144"/>
    </location>
</feature>
<comment type="subcellular location">
    <subcellularLocation>
        <location evidence="1">Secreted</location>
    </subcellularLocation>
</comment>
<dbReference type="InterPro" id="IPR014756">
    <property type="entry name" value="Ig_E-set"/>
</dbReference>
<evidence type="ECO:0000259" key="6">
    <source>
        <dbReference type="SMART" id="SM00737"/>
    </source>
</evidence>
<protein>
    <recommendedName>
        <fullName evidence="3">Phosphatidylglycerol/phosphatidylinositol transfer protein</fullName>
    </recommendedName>
</protein>
<proteinExistence type="inferred from homology"/>
<feature type="signal peptide" evidence="5">
    <location>
        <begin position="1"/>
        <end position="18"/>
    </location>
</feature>
<keyword evidence="4" id="KW-0964">Secreted</keyword>
<comment type="similarity">
    <text evidence="2">Belongs to the NPC2 family.</text>
</comment>
<dbReference type="PANTHER" id="PTHR11306">
    <property type="entry name" value="NIEMANN PICK TYPE C2 PROTEIN NPC2-RELATED"/>
    <property type="match status" value="1"/>
</dbReference>
<dbReference type="GO" id="GO:0015918">
    <property type="term" value="P:sterol transport"/>
    <property type="evidence" value="ECO:0007669"/>
    <property type="project" value="InterPro"/>
</dbReference>
<evidence type="ECO:0000256" key="5">
    <source>
        <dbReference type="SAM" id="SignalP"/>
    </source>
</evidence>
<dbReference type="InterPro" id="IPR003172">
    <property type="entry name" value="ML_dom"/>
</dbReference>
<evidence type="ECO:0000256" key="1">
    <source>
        <dbReference type="ARBA" id="ARBA00004613"/>
    </source>
</evidence>
<dbReference type="Pfam" id="PF02221">
    <property type="entry name" value="E1_DerP2_DerF2"/>
    <property type="match status" value="1"/>
</dbReference>
<dbReference type="GO" id="GO:0005576">
    <property type="term" value="C:extracellular region"/>
    <property type="evidence" value="ECO:0007669"/>
    <property type="project" value="UniProtKB-SubCell"/>
</dbReference>
<name>A0A7S9KLS0_EPIFF</name>
<dbReference type="FunFam" id="2.60.40.770:FF:000001">
    <property type="entry name" value="NPC intracellular cholesterol transporter 2"/>
    <property type="match status" value="1"/>
</dbReference>
<accession>A0A7S9KLS0</accession>